<sequence>MPDFPPDLADIARRLIGREVSTGTFIPLDDAALLAVVEELTLLRHEVERCQAIAVAEVARRSRVPFGVRGLAQRTGHAGTGQLVQSITRSSKREAVALVRVGQMMAETDAAAALEAQRWSDPMVSETTPAPTTPWFAALGAAVAEGVVTVEVAGAIRSGLGEPGGDADEAALVAALPMLVDECRSLHADAARRAARQTRDRIDAAGVVARAERQRHHQYWRVWVKPDGMVRGEFELEPQAGMLVKAVFDQLTHPRRLDAKTRRGFGDHALGDARYADARATRERDAAEGLVQLLRAGASVDPSRLLDERKPSVRVVVNAHALATGEGTGMIEGHPDRIPVADIHPGLCEGHLPVKFGDGTVLDLGRDERLFTERQKIALTVRDGGCMDPDCTRPPSWTEAHHIDHWHRDGGRTDLADGILLCRGDHLRYHNEGWEVRREGARYWLIPPPGVDPERTPRSMRSKTPSDILNPVDPTRLPMPGAPPVPRLVAAAGEREPARPAV</sequence>
<evidence type="ECO:0000256" key="1">
    <source>
        <dbReference type="ARBA" id="ARBA00023450"/>
    </source>
</evidence>
<keyword evidence="5" id="KW-1185">Reference proteome</keyword>
<dbReference type="GO" id="GO:0008270">
    <property type="term" value="F:zinc ion binding"/>
    <property type="evidence" value="ECO:0007669"/>
    <property type="project" value="InterPro"/>
</dbReference>
<dbReference type="Proteomes" id="UP000636956">
    <property type="component" value="Unassembled WGS sequence"/>
</dbReference>
<dbReference type="EMBL" id="BMMD01000009">
    <property type="protein sequence ID" value="GGJ80973.1"/>
    <property type="molecule type" value="Genomic_DNA"/>
</dbReference>
<comment type="caution">
    <text evidence="4">The sequence shown here is derived from an EMBL/GenBank/DDBJ whole genome shotgun (WGS) entry which is preliminary data.</text>
</comment>
<feature type="compositionally biased region" description="Basic and acidic residues" evidence="2">
    <location>
        <begin position="493"/>
        <end position="502"/>
    </location>
</feature>
<dbReference type="AlphaFoldDB" id="A0A917PJ70"/>
<dbReference type="InterPro" id="IPR002711">
    <property type="entry name" value="HNH"/>
</dbReference>
<dbReference type="GO" id="GO:0003676">
    <property type="term" value="F:nucleic acid binding"/>
    <property type="evidence" value="ECO:0007669"/>
    <property type="project" value="InterPro"/>
</dbReference>
<dbReference type="InterPro" id="IPR003870">
    <property type="entry name" value="DUF222"/>
</dbReference>
<dbReference type="Pfam" id="PF02720">
    <property type="entry name" value="DUF222"/>
    <property type="match status" value="1"/>
</dbReference>
<dbReference type="GO" id="GO:0004519">
    <property type="term" value="F:endonuclease activity"/>
    <property type="evidence" value="ECO:0007669"/>
    <property type="project" value="InterPro"/>
</dbReference>
<gene>
    <name evidence="4" type="ORF">GCM10011372_19270</name>
</gene>
<dbReference type="RefSeq" id="WP_188743213.1">
    <property type="nucleotide sequence ID" value="NZ_BAABFW010000004.1"/>
</dbReference>
<dbReference type="CDD" id="cd00085">
    <property type="entry name" value="HNHc"/>
    <property type="match status" value="1"/>
</dbReference>
<evidence type="ECO:0000256" key="2">
    <source>
        <dbReference type="SAM" id="MobiDB-lite"/>
    </source>
</evidence>
<feature type="domain" description="HNH nuclease" evidence="3">
    <location>
        <begin position="374"/>
        <end position="427"/>
    </location>
</feature>
<organism evidence="4 5">
    <name type="scientific">Agromyces bauzanensis</name>
    <dbReference type="NCBI Taxonomy" id="1308924"/>
    <lineage>
        <taxon>Bacteria</taxon>
        <taxon>Bacillati</taxon>
        <taxon>Actinomycetota</taxon>
        <taxon>Actinomycetes</taxon>
        <taxon>Micrococcales</taxon>
        <taxon>Microbacteriaceae</taxon>
        <taxon>Agromyces</taxon>
    </lineage>
</organism>
<comment type="similarity">
    <text evidence="1">Belongs to the Rv1128c/1148c/1588c/1702c/1945/3466 family.</text>
</comment>
<dbReference type="Pfam" id="PF01844">
    <property type="entry name" value="HNH"/>
    <property type="match status" value="1"/>
</dbReference>
<name>A0A917PJ70_9MICO</name>
<proteinExistence type="inferred from homology"/>
<evidence type="ECO:0000259" key="3">
    <source>
        <dbReference type="SMART" id="SM00507"/>
    </source>
</evidence>
<reference evidence="4" key="2">
    <citation type="submission" date="2020-09" db="EMBL/GenBank/DDBJ databases">
        <authorList>
            <person name="Sun Q."/>
            <person name="Zhou Y."/>
        </authorList>
    </citation>
    <scope>NUCLEOTIDE SEQUENCE</scope>
    <source>
        <strain evidence="4">CGMCC 1.8984</strain>
    </source>
</reference>
<dbReference type="SMART" id="SM00507">
    <property type="entry name" value="HNHc"/>
    <property type="match status" value="1"/>
</dbReference>
<feature type="region of interest" description="Disordered" evidence="2">
    <location>
        <begin position="449"/>
        <end position="502"/>
    </location>
</feature>
<evidence type="ECO:0000313" key="4">
    <source>
        <dbReference type="EMBL" id="GGJ80973.1"/>
    </source>
</evidence>
<protein>
    <recommendedName>
        <fullName evidence="3">HNH nuclease domain-containing protein</fullName>
    </recommendedName>
</protein>
<reference evidence="4" key="1">
    <citation type="journal article" date="2014" name="Int. J. Syst. Evol. Microbiol.">
        <title>Complete genome sequence of Corynebacterium casei LMG S-19264T (=DSM 44701T), isolated from a smear-ripened cheese.</title>
        <authorList>
            <consortium name="US DOE Joint Genome Institute (JGI-PGF)"/>
            <person name="Walter F."/>
            <person name="Albersmeier A."/>
            <person name="Kalinowski J."/>
            <person name="Ruckert C."/>
        </authorList>
    </citation>
    <scope>NUCLEOTIDE SEQUENCE</scope>
    <source>
        <strain evidence="4">CGMCC 1.8984</strain>
    </source>
</reference>
<evidence type="ECO:0000313" key="5">
    <source>
        <dbReference type="Proteomes" id="UP000636956"/>
    </source>
</evidence>
<accession>A0A917PJ70</accession>
<dbReference type="InterPro" id="IPR003615">
    <property type="entry name" value="HNH_nuc"/>
</dbReference>